<dbReference type="InterPro" id="IPR043504">
    <property type="entry name" value="Peptidase_S1_PA_chymotrypsin"/>
</dbReference>
<evidence type="ECO:0000256" key="11">
    <source>
        <dbReference type="RuleBase" id="RU363034"/>
    </source>
</evidence>
<dbReference type="InterPro" id="IPR018114">
    <property type="entry name" value="TRYPSIN_HIS"/>
</dbReference>
<keyword evidence="6 11" id="KW-0378">Hydrolase</keyword>
<dbReference type="Pfam" id="PF00089">
    <property type="entry name" value="Trypsin"/>
    <property type="match status" value="2"/>
</dbReference>
<keyword evidence="7 11" id="KW-0720">Serine protease</keyword>
<dbReference type="FunFam" id="2.40.10.10:FF:000047">
    <property type="entry name" value="Trypsin eta"/>
    <property type="match status" value="1"/>
</dbReference>
<evidence type="ECO:0000256" key="9">
    <source>
        <dbReference type="ARBA" id="ARBA00023157"/>
    </source>
</evidence>
<dbReference type="AlphaFoldDB" id="A0A3L8E2E3"/>
<reference evidence="14 15" key="1">
    <citation type="journal article" date="2018" name="Genome Res.">
        <title>The genomic architecture and molecular evolution of ant odorant receptors.</title>
        <authorList>
            <person name="McKenzie S.K."/>
            <person name="Kronauer D.J.C."/>
        </authorList>
    </citation>
    <scope>NUCLEOTIDE SEQUENCE [LARGE SCALE GENOMIC DNA]</scope>
    <source>
        <strain evidence="14">Clonal line C1</strain>
    </source>
</reference>
<proteinExistence type="inferred from homology"/>
<dbReference type="InterPro" id="IPR050430">
    <property type="entry name" value="Peptidase_S1"/>
</dbReference>
<name>A0A3L8E2E3_OOCBI</name>
<keyword evidence="3" id="KW-0964">Secreted</keyword>
<feature type="domain" description="Peptidase S1" evidence="13">
    <location>
        <begin position="24"/>
        <end position="244"/>
    </location>
</feature>
<organism evidence="14 15">
    <name type="scientific">Ooceraea biroi</name>
    <name type="common">Clonal raider ant</name>
    <name type="synonym">Cerapachys biroi</name>
    <dbReference type="NCBI Taxonomy" id="2015173"/>
    <lineage>
        <taxon>Eukaryota</taxon>
        <taxon>Metazoa</taxon>
        <taxon>Ecdysozoa</taxon>
        <taxon>Arthropoda</taxon>
        <taxon>Hexapoda</taxon>
        <taxon>Insecta</taxon>
        <taxon>Pterygota</taxon>
        <taxon>Neoptera</taxon>
        <taxon>Endopterygota</taxon>
        <taxon>Hymenoptera</taxon>
        <taxon>Apocrita</taxon>
        <taxon>Aculeata</taxon>
        <taxon>Formicoidea</taxon>
        <taxon>Formicidae</taxon>
        <taxon>Dorylinae</taxon>
        <taxon>Ooceraea</taxon>
    </lineage>
</organism>
<dbReference type="InterPro" id="IPR033116">
    <property type="entry name" value="TRYPSIN_SER"/>
</dbReference>
<dbReference type="GO" id="GO:0004252">
    <property type="term" value="F:serine-type endopeptidase activity"/>
    <property type="evidence" value="ECO:0007669"/>
    <property type="project" value="UniProtKB-EC"/>
</dbReference>
<dbReference type="Proteomes" id="UP000279307">
    <property type="component" value="Chromosome 1"/>
</dbReference>
<keyword evidence="9" id="KW-1015">Disulfide bond</keyword>
<dbReference type="SUPFAM" id="SSF50494">
    <property type="entry name" value="Trypsin-like serine proteases"/>
    <property type="match status" value="2"/>
</dbReference>
<dbReference type="PRINTS" id="PR00722">
    <property type="entry name" value="CHYMOTRYPSIN"/>
</dbReference>
<dbReference type="FunFam" id="2.40.10.10:FF:000146">
    <property type="entry name" value="Serine protease 53"/>
    <property type="match status" value="1"/>
</dbReference>
<dbReference type="SMART" id="SM00020">
    <property type="entry name" value="Tryp_SPc"/>
    <property type="match status" value="2"/>
</dbReference>
<evidence type="ECO:0000313" key="14">
    <source>
        <dbReference type="EMBL" id="RLU26369.1"/>
    </source>
</evidence>
<dbReference type="PROSITE" id="PS50240">
    <property type="entry name" value="TRYPSIN_DOM"/>
    <property type="match status" value="2"/>
</dbReference>
<gene>
    <name evidence="14" type="ORF">DMN91_000163</name>
</gene>
<dbReference type="InterPro" id="IPR009003">
    <property type="entry name" value="Peptidase_S1_PA"/>
</dbReference>
<evidence type="ECO:0000256" key="7">
    <source>
        <dbReference type="ARBA" id="ARBA00022825"/>
    </source>
</evidence>
<dbReference type="EC" id="3.4.21.1" evidence="10"/>
<evidence type="ECO:0000256" key="2">
    <source>
        <dbReference type="ARBA" id="ARBA00007664"/>
    </source>
</evidence>
<dbReference type="OrthoDB" id="60866at2759"/>
<evidence type="ECO:0000256" key="6">
    <source>
        <dbReference type="ARBA" id="ARBA00022801"/>
    </source>
</evidence>
<evidence type="ECO:0000259" key="13">
    <source>
        <dbReference type="PROSITE" id="PS50240"/>
    </source>
</evidence>
<feature type="chain" id="PRO_5018260289" description="chymotrypsin" evidence="12">
    <location>
        <begin position="19"/>
        <end position="528"/>
    </location>
</feature>
<keyword evidence="4 11" id="KW-0645">Protease</keyword>
<evidence type="ECO:0000256" key="1">
    <source>
        <dbReference type="ARBA" id="ARBA00004239"/>
    </source>
</evidence>
<dbReference type="PROSITE" id="PS00134">
    <property type="entry name" value="TRYPSIN_HIS"/>
    <property type="match status" value="2"/>
</dbReference>
<dbReference type="InterPro" id="IPR001254">
    <property type="entry name" value="Trypsin_dom"/>
</dbReference>
<dbReference type="PANTHER" id="PTHR24276">
    <property type="entry name" value="POLYSERASE-RELATED"/>
    <property type="match status" value="1"/>
</dbReference>
<comment type="similarity">
    <text evidence="2">Belongs to the peptidase S1 family.</text>
</comment>
<evidence type="ECO:0000256" key="3">
    <source>
        <dbReference type="ARBA" id="ARBA00022525"/>
    </source>
</evidence>
<dbReference type="CDD" id="cd00190">
    <property type="entry name" value="Tryp_SPc"/>
    <property type="match status" value="2"/>
</dbReference>
<feature type="signal peptide" evidence="12">
    <location>
        <begin position="1"/>
        <end position="18"/>
    </location>
</feature>
<evidence type="ECO:0000256" key="10">
    <source>
        <dbReference type="ARBA" id="ARBA00044036"/>
    </source>
</evidence>
<dbReference type="PROSITE" id="PS00135">
    <property type="entry name" value="TRYPSIN_SER"/>
    <property type="match status" value="2"/>
</dbReference>
<protein>
    <recommendedName>
        <fullName evidence="10">chymotrypsin</fullName>
        <ecNumber evidence="10">3.4.21.1</ecNumber>
    </recommendedName>
</protein>
<dbReference type="GO" id="GO:0016485">
    <property type="term" value="P:protein processing"/>
    <property type="evidence" value="ECO:0007669"/>
    <property type="project" value="UniProtKB-ARBA"/>
</dbReference>
<keyword evidence="8" id="KW-0865">Zymogen</keyword>
<evidence type="ECO:0000256" key="4">
    <source>
        <dbReference type="ARBA" id="ARBA00022670"/>
    </source>
</evidence>
<evidence type="ECO:0000313" key="15">
    <source>
        <dbReference type="Proteomes" id="UP000279307"/>
    </source>
</evidence>
<dbReference type="PANTHER" id="PTHR24276:SF96">
    <property type="entry name" value="PEPTIDASE S1 DOMAIN-CONTAINING PROTEIN"/>
    <property type="match status" value="1"/>
</dbReference>
<dbReference type="Gene3D" id="2.40.10.10">
    <property type="entry name" value="Trypsin-like serine proteases"/>
    <property type="match status" value="4"/>
</dbReference>
<comment type="subcellular location">
    <subcellularLocation>
        <location evidence="1">Secreted</location>
        <location evidence="1">Extracellular space</location>
    </subcellularLocation>
</comment>
<feature type="domain" description="Peptidase S1" evidence="13">
    <location>
        <begin position="305"/>
        <end position="527"/>
    </location>
</feature>
<keyword evidence="5 12" id="KW-0732">Signal</keyword>
<dbReference type="GO" id="GO:0005576">
    <property type="term" value="C:extracellular region"/>
    <property type="evidence" value="ECO:0007669"/>
    <property type="project" value="UniProtKB-SubCell"/>
</dbReference>
<dbReference type="InterPro" id="IPR001314">
    <property type="entry name" value="Peptidase_S1A"/>
</dbReference>
<dbReference type="EMBL" id="QOIP01000001">
    <property type="protein sequence ID" value="RLU26369.1"/>
    <property type="molecule type" value="Genomic_DNA"/>
</dbReference>
<evidence type="ECO:0000256" key="12">
    <source>
        <dbReference type="SAM" id="SignalP"/>
    </source>
</evidence>
<comment type="caution">
    <text evidence="14">The sequence shown here is derived from an EMBL/GenBank/DDBJ whole genome shotgun (WGS) entry which is preliminary data.</text>
</comment>
<evidence type="ECO:0000256" key="5">
    <source>
        <dbReference type="ARBA" id="ARBA00022729"/>
    </source>
</evidence>
<evidence type="ECO:0000256" key="8">
    <source>
        <dbReference type="ARBA" id="ARBA00023145"/>
    </source>
</evidence>
<accession>A0A3L8E2E3</accession>
<sequence length="528" mass="57891">MYVALSFLLLSLTFVVHGLPTSHIIGGTDAPVGKYPHHVALKYDGRFRCGGSIISKRYILTAAHCVNTLADPKKLVVHAGTIYLNETGDVYQTESTVWHAGFDDYRLNNDIGLIRVNRDIVFSNVIKPIAVAQEDSAGENTPCVVSGWGRTSVNGPTPNTLQELALKVYSPEKCKRESWQVTDNHICTLTKAGEGVCFGDSGSALLANGAQIGIASFVVPCALGIADKFTKVYAYRSWLEEHTVDVIYACHAYVNILRWYIYTTKKPFSSTVDFYSYAMHALFARSLLIICCLAAVGHGRPSTHIVGGNDAFVGGYPYMVSLRQKNNHFCGGSIIAKRYILTAAHCLASLTDPNVLKDVTVNAGTNFLNKTGYAYAVEKVIIHTDFDMNFIRNDIGLLRLKRDITYNKVVQPISLANNDSVAVGELCFLTGWGKLKFLGKIPNKLQKLDLKVYSQAKCKLLWDVLDSQICAFSQYGQGACHGDSGSPLVANGVQIGLASFVQPCAVGYPDVYTRVSTFKDWIVQHISK</sequence>